<proteinExistence type="predicted"/>
<gene>
    <name evidence="2" type="ORF">DSM25559_5282</name>
</gene>
<accession>A0A1R3U361</accession>
<organism evidence="2 3">
    <name type="scientific">Agrobacterium rosae</name>
    <dbReference type="NCBI Taxonomy" id="1972867"/>
    <lineage>
        <taxon>Bacteria</taxon>
        <taxon>Pseudomonadati</taxon>
        <taxon>Pseudomonadota</taxon>
        <taxon>Alphaproteobacteria</taxon>
        <taxon>Hyphomicrobiales</taxon>
        <taxon>Rhizobiaceae</taxon>
        <taxon>Rhizobium/Agrobacterium group</taxon>
        <taxon>Agrobacterium</taxon>
    </lineage>
</organism>
<sequence length="292" mass="30816">MTMNSETGTAQTNVTAEEVAIVPLAERVDQLIGKRNAWQKAVMKTNTMHYGILQDIAILAAKTKEDELAPLVVKFEITKTSKTRKILILAKIVFGAKTREEGQKASANAKAIEKAIAAGNAPTNVANWIASIGGVEKARKWKEQDSAGADASNSGSTTPPGPTQAASAIAESVSSPIIAEQDEKPLDRAKEYLRTAHGPLTIGAEMFHDISLPVVGSGYCAVIFSPTADGNYHPVFATSHNDAVDAVLKQMGRTLAEPDNEANSATSVIIAKLNAEDDDTYLAALMDAAATA</sequence>
<evidence type="ECO:0000313" key="2">
    <source>
        <dbReference type="EMBL" id="SCX36018.1"/>
    </source>
</evidence>
<reference evidence="3" key="1">
    <citation type="submission" date="2016-10" db="EMBL/GenBank/DDBJ databases">
        <authorList>
            <person name="Wibberg D."/>
        </authorList>
    </citation>
    <scope>NUCLEOTIDE SEQUENCE [LARGE SCALE GENOMIC DNA]</scope>
</reference>
<dbReference type="EMBL" id="FMUE01000026">
    <property type="protein sequence ID" value="SCX36018.1"/>
    <property type="molecule type" value="Genomic_DNA"/>
</dbReference>
<name>A0A1R3U361_9HYPH</name>
<evidence type="ECO:0000256" key="1">
    <source>
        <dbReference type="SAM" id="MobiDB-lite"/>
    </source>
</evidence>
<dbReference type="RefSeq" id="WP_077123149.1">
    <property type="nucleotide sequence ID" value="NZ_FMUE01000026.1"/>
</dbReference>
<dbReference type="AlphaFoldDB" id="A0A1R3U361"/>
<protein>
    <submittedName>
        <fullName evidence="2">Uncharacterized protein</fullName>
    </submittedName>
</protein>
<feature type="compositionally biased region" description="Low complexity" evidence="1">
    <location>
        <begin position="146"/>
        <end position="156"/>
    </location>
</feature>
<evidence type="ECO:0000313" key="3">
    <source>
        <dbReference type="Proteomes" id="UP000187891"/>
    </source>
</evidence>
<feature type="region of interest" description="Disordered" evidence="1">
    <location>
        <begin position="140"/>
        <end position="168"/>
    </location>
</feature>
<dbReference type="STRING" id="1907666.DSM25559_5282"/>
<dbReference type="Proteomes" id="UP000187891">
    <property type="component" value="Unassembled WGS sequence"/>
</dbReference>